<feature type="transmembrane region" description="Helical" evidence="6">
    <location>
        <begin position="193"/>
        <end position="212"/>
    </location>
</feature>
<evidence type="ECO:0000313" key="8">
    <source>
        <dbReference type="Proteomes" id="UP000218231"/>
    </source>
</evidence>
<dbReference type="GO" id="GO:0051453">
    <property type="term" value="P:regulation of intracellular pH"/>
    <property type="evidence" value="ECO:0007669"/>
    <property type="project" value="TreeGrafter"/>
</dbReference>
<evidence type="ECO:0000256" key="4">
    <source>
        <dbReference type="ARBA" id="ARBA00022989"/>
    </source>
</evidence>
<accession>A0A2A2KBL7</accession>
<evidence type="ECO:0000256" key="5">
    <source>
        <dbReference type="ARBA" id="ARBA00023136"/>
    </source>
</evidence>
<feature type="transmembrane region" description="Helical" evidence="6">
    <location>
        <begin position="21"/>
        <end position="41"/>
    </location>
</feature>
<organism evidence="7 8">
    <name type="scientific">Diploscapter pachys</name>
    <dbReference type="NCBI Taxonomy" id="2018661"/>
    <lineage>
        <taxon>Eukaryota</taxon>
        <taxon>Metazoa</taxon>
        <taxon>Ecdysozoa</taxon>
        <taxon>Nematoda</taxon>
        <taxon>Chromadorea</taxon>
        <taxon>Rhabditida</taxon>
        <taxon>Rhabditina</taxon>
        <taxon>Rhabditomorpha</taxon>
        <taxon>Rhabditoidea</taxon>
        <taxon>Rhabditidae</taxon>
        <taxon>Diploscapter</taxon>
    </lineage>
</organism>
<dbReference type="FunFam" id="1.20.1250.20:FF:000427">
    <property type="entry name" value="Battenin"/>
    <property type="match status" value="1"/>
</dbReference>
<evidence type="ECO:0000313" key="7">
    <source>
        <dbReference type="EMBL" id="PAV71272.1"/>
    </source>
</evidence>
<dbReference type="InterPro" id="IPR036259">
    <property type="entry name" value="MFS_trans_sf"/>
</dbReference>
<reference evidence="7 8" key="1">
    <citation type="journal article" date="2017" name="Curr. Biol.">
        <title>Genome architecture and evolution of a unichromosomal asexual nematode.</title>
        <authorList>
            <person name="Fradin H."/>
            <person name="Zegar C."/>
            <person name="Gutwein M."/>
            <person name="Lucas J."/>
            <person name="Kovtun M."/>
            <person name="Corcoran D."/>
            <person name="Baugh L.R."/>
            <person name="Kiontke K."/>
            <person name="Gunsalus K."/>
            <person name="Fitch D.H."/>
            <person name="Piano F."/>
        </authorList>
    </citation>
    <scope>NUCLEOTIDE SEQUENCE [LARGE SCALE GENOMIC DNA]</scope>
    <source>
        <strain evidence="7">PF1309</strain>
    </source>
</reference>
<dbReference type="GO" id="GO:0007040">
    <property type="term" value="P:lysosome organization"/>
    <property type="evidence" value="ECO:0007669"/>
    <property type="project" value="TreeGrafter"/>
</dbReference>
<feature type="transmembrane region" description="Helical" evidence="6">
    <location>
        <begin position="162"/>
        <end position="181"/>
    </location>
</feature>
<feature type="transmembrane region" description="Helical" evidence="6">
    <location>
        <begin position="279"/>
        <end position="300"/>
    </location>
</feature>
<feature type="transmembrane region" description="Helical" evidence="6">
    <location>
        <begin position="374"/>
        <end position="397"/>
    </location>
</feature>
<evidence type="ECO:0000256" key="1">
    <source>
        <dbReference type="ARBA" id="ARBA00004127"/>
    </source>
</evidence>
<dbReference type="Proteomes" id="UP000218231">
    <property type="component" value="Unassembled WGS sequence"/>
</dbReference>
<dbReference type="PANTHER" id="PTHR10981:SF1">
    <property type="entry name" value="BATTENIN"/>
    <property type="match status" value="1"/>
</dbReference>
<keyword evidence="3 6" id="KW-0812">Transmembrane</keyword>
<gene>
    <name evidence="7" type="ORF">WR25_03064</name>
</gene>
<dbReference type="InterPro" id="IPR003492">
    <property type="entry name" value="Battenin_disease_Cln3"/>
</dbReference>
<dbReference type="Gene3D" id="1.20.1250.20">
    <property type="entry name" value="MFS general substrate transporter like domains"/>
    <property type="match status" value="1"/>
</dbReference>
<sequence length="450" mass="49809">MTVSPSSSKRKWNWILARNIAAYWILGLCNNYGYVIMLSAAEDILDEQHGKPTNGTTKDDQCMEHIENRHCSHLSTGAVLLADNIPCLIVQTLFPFFMDRFPFGARAFAVILLQAASYFVVAYSNSIAMSLVGVCLSSFGQGIGEITFLAMSAHYPPSTVGAWSSGTGGAGLIGSFSYALLTEPKMGNLSPKTTLLIQLFIPALYAVAYFLILTSAKTIYAPTFNPKTWIVPSGYYISSSITAVSEVANLDSNDITRNSGSDGEYTEQRKLNLFQRLELIVPLIPLMAPLAVVYFAEYMINQGLTELIFFNCAKGAHLTQASQYRWYQVLYQLGVFLSRSSIHLFELPLLVILFLPILQLANMVFFFFEAVYWFLPSIFIVFGLIVFEGLLGGMSYVNTYNHIHKKVEPDIREFSLSAALMGNSLGINIAAFLAIPLHNWVCGMNVPSGR</sequence>
<evidence type="ECO:0000256" key="3">
    <source>
        <dbReference type="ARBA" id="ARBA00022692"/>
    </source>
</evidence>
<protein>
    <recommendedName>
        <fullName evidence="6">Battenin</fullName>
    </recommendedName>
</protein>
<dbReference type="EMBL" id="LIAE01009093">
    <property type="protein sequence ID" value="PAV71272.1"/>
    <property type="molecule type" value="Genomic_DNA"/>
</dbReference>
<comment type="caution">
    <text evidence="7">The sequence shown here is derived from an EMBL/GenBank/DDBJ whole genome shotgun (WGS) entry which is preliminary data.</text>
</comment>
<dbReference type="STRING" id="2018661.A0A2A2KBL7"/>
<dbReference type="AlphaFoldDB" id="A0A2A2KBL7"/>
<dbReference type="Pfam" id="PF02487">
    <property type="entry name" value="CLN3"/>
    <property type="match status" value="1"/>
</dbReference>
<feature type="transmembrane region" description="Helical" evidence="6">
    <location>
        <begin position="128"/>
        <end position="150"/>
    </location>
</feature>
<evidence type="ECO:0000256" key="6">
    <source>
        <dbReference type="RuleBase" id="RU361113"/>
    </source>
</evidence>
<keyword evidence="6" id="KW-0458">Lysosome</keyword>
<feature type="transmembrane region" description="Helical" evidence="6">
    <location>
        <begin position="103"/>
        <end position="121"/>
    </location>
</feature>
<dbReference type="OrthoDB" id="5965864at2759"/>
<dbReference type="GO" id="GO:0005765">
    <property type="term" value="C:lysosomal membrane"/>
    <property type="evidence" value="ECO:0007669"/>
    <property type="project" value="UniProtKB-SubCell"/>
</dbReference>
<dbReference type="PRINTS" id="PR01315">
    <property type="entry name" value="BATTENIN"/>
</dbReference>
<proteinExistence type="inferred from homology"/>
<feature type="transmembrane region" description="Helical" evidence="6">
    <location>
        <begin position="347"/>
        <end position="368"/>
    </location>
</feature>
<feature type="transmembrane region" description="Helical" evidence="6">
    <location>
        <begin position="418"/>
        <end position="441"/>
    </location>
</feature>
<keyword evidence="4 6" id="KW-1133">Transmembrane helix</keyword>
<evidence type="ECO:0000256" key="2">
    <source>
        <dbReference type="ARBA" id="ARBA00007467"/>
    </source>
</evidence>
<dbReference type="GO" id="GO:0012505">
    <property type="term" value="C:endomembrane system"/>
    <property type="evidence" value="ECO:0007669"/>
    <property type="project" value="UniProtKB-SubCell"/>
</dbReference>
<keyword evidence="5 6" id="KW-0472">Membrane</keyword>
<comment type="subcellular location">
    <subcellularLocation>
        <location evidence="1">Endomembrane system</location>
        <topology evidence="1">Multi-pass membrane protein</topology>
    </subcellularLocation>
    <subcellularLocation>
        <location evidence="6">Lysosome membrane</location>
        <topology evidence="6">Multi-pass membrane protein</topology>
    </subcellularLocation>
</comment>
<dbReference type="InterPro" id="IPR018460">
    <property type="entry name" value="Battenin_disease_Cln3_subgr"/>
</dbReference>
<dbReference type="PIRSF" id="PIRSF015974">
    <property type="entry name" value="CLN3_BTN1"/>
    <property type="match status" value="1"/>
</dbReference>
<dbReference type="PANTHER" id="PTHR10981">
    <property type="entry name" value="BATTENIN"/>
    <property type="match status" value="1"/>
</dbReference>
<comment type="similarity">
    <text evidence="2 6">Belongs to the battenin family.</text>
</comment>
<keyword evidence="8" id="KW-1185">Reference proteome</keyword>
<dbReference type="SUPFAM" id="SSF103473">
    <property type="entry name" value="MFS general substrate transporter"/>
    <property type="match status" value="1"/>
</dbReference>
<name>A0A2A2KBL7_9BILA</name>